<sequence length="223" mass="24311">MASRGREGAGSQTKCSSTPAGAERQDTRVTDKTHGRPTVVSGLLAARRVLAVSPSAAALQREPADQDSWAADKAPQERQGACDGPDWVGPHFSPTCADASLADPEVFEHHTNQGVLRQHQREIGKLNSLASGCHREKANGEKANEEKANKEKEEGATKDASERPRETTEQSVPLGDRRREETRKLVVPIGDRRTSLRKAECDRPPRFGRSMAESGTWKWPGQG</sequence>
<organism evidence="2 3">
    <name type="scientific">Pleurodeles waltl</name>
    <name type="common">Iberian ribbed newt</name>
    <dbReference type="NCBI Taxonomy" id="8319"/>
    <lineage>
        <taxon>Eukaryota</taxon>
        <taxon>Metazoa</taxon>
        <taxon>Chordata</taxon>
        <taxon>Craniata</taxon>
        <taxon>Vertebrata</taxon>
        <taxon>Euteleostomi</taxon>
        <taxon>Amphibia</taxon>
        <taxon>Batrachia</taxon>
        <taxon>Caudata</taxon>
        <taxon>Salamandroidea</taxon>
        <taxon>Salamandridae</taxon>
        <taxon>Pleurodelinae</taxon>
        <taxon>Pleurodeles</taxon>
    </lineage>
</organism>
<evidence type="ECO:0000313" key="2">
    <source>
        <dbReference type="EMBL" id="KAJ1127664.1"/>
    </source>
</evidence>
<name>A0AAV7PIP6_PLEWA</name>
<proteinExistence type="predicted"/>
<keyword evidence="3" id="KW-1185">Reference proteome</keyword>
<comment type="caution">
    <text evidence="2">The sequence shown here is derived from an EMBL/GenBank/DDBJ whole genome shotgun (WGS) entry which is preliminary data.</text>
</comment>
<feature type="region of interest" description="Disordered" evidence="1">
    <location>
        <begin position="55"/>
        <end position="98"/>
    </location>
</feature>
<feature type="compositionally biased region" description="Basic and acidic residues" evidence="1">
    <location>
        <begin position="175"/>
        <end position="205"/>
    </location>
</feature>
<dbReference type="Proteomes" id="UP001066276">
    <property type="component" value="Chromosome 7"/>
</dbReference>
<evidence type="ECO:0000313" key="3">
    <source>
        <dbReference type="Proteomes" id="UP001066276"/>
    </source>
</evidence>
<gene>
    <name evidence="2" type="ORF">NDU88_006059</name>
</gene>
<dbReference type="EMBL" id="JANPWB010000011">
    <property type="protein sequence ID" value="KAJ1127664.1"/>
    <property type="molecule type" value="Genomic_DNA"/>
</dbReference>
<feature type="compositionally biased region" description="Basic and acidic residues" evidence="1">
    <location>
        <begin position="133"/>
        <end position="168"/>
    </location>
</feature>
<feature type="compositionally biased region" description="Basic and acidic residues" evidence="1">
    <location>
        <begin position="23"/>
        <end position="34"/>
    </location>
</feature>
<feature type="compositionally biased region" description="Polar residues" evidence="1">
    <location>
        <begin position="10"/>
        <end position="19"/>
    </location>
</feature>
<reference evidence="2" key="1">
    <citation type="journal article" date="2022" name="bioRxiv">
        <title>Sequencing and chromosome-scale assembly of the giantPleurodeles waltlgenome.</title>
        <authorList>
            <person name="Brown T."/>
            <person name="Elewa A."/>
            <person name="Iarovenko S."/>
            <person name="Subramanian E."/>
            <person name="Araus A.J."/>
            <person name="Petzold A."/>
            <person name="Susuki M."/>
            <person name="Suzuki K.-i.T."/>
            <person name="Hayashi T."/>
            <person name="Toyoda A."/>
            <person name="Oliveira C."/>
            <person name="Osipova E."/>
            <person name="Leigh N.D."/>
            <person name="Simon A."/>
            <person name="Yun M.H."/>
        </authorList>
    </citation>
    <scope>NUCLEOTIDE SEQUENCE</scope>
    <source>
        <strain evidence="2">20211129_DDA</strain>
        <tissue evidence="2">Liver</tissue>
    </source>
</reference>
<accession>A0AAV7PIP6</accession>
<feature type="region of interest" description="Disordered" evidence="1">
    <location>
        <begin position="110"/>
        <end position="223"/>
    </location>
</feature>
<feature type="region of interest" description="Disordered" evidence="1">
    <location>
        <begin position="1"/>
        <end position="39"/>
    </location>
</feature>
<evidence type="ECO:0000256" key="1">
    <source>
        <dbReference type="SAM" id="MobiDB-lite"/>
    </source>
</evidence>
<dbReference type="AlphaFoldDB" id="A0AAV7PIP6"/>
<protein>
    <submittedName>
        <fullName evidence="2">Uncharacterized protein</fullName>
    </submittedName>
</protein>